<name>G0QNV0_ICHMU</name>
<evidence type="ECO:0000313" key="1">
    <source>
        <dbReference type="EMBL" id="EGR33104.1"/>
    </source>
</evidence>
<keyword evidence="2" id="KW-1185">Reference proteome</keyword>
<dbReference type="RefSeq" id="XP_004037090.1">
    <property type="nucleotide sequence ID" value="XM_004037042.1"/>
</dbReference>
<gene>
    <name evidence="1" type="ORF">IMG5_061500</name>
</gene>
<organism evidence="1 2">
    <name type="scientific">Ichthyophthirius multifiliis</name>
    <name type="common">White spot disease agent</name>
    <name type="synonym">Ich</name>
    <dbReference type="NCBI Taxonomy" id="5932"/>
    <lineage>
        <taxon>Eukaryota</taxon>
        <taxon>Sar</taxon>
        <taxon>Alveolata</taxon>
        <taxon>Ciliophora</taxon>
        <taxon>Intramacronucleata</taxon>
        <taxon>Oligohymenophorea</taxon>
        <taxon>Hymenostomatida</taxon>
        <taxon>Ophryoglenina</taxon>
        <taxon>Ichthyophthirius</taxon>
    </lineage>
</organism>
<keyword evidence="1" id="KW-0418">Kinase</keyword>
<dbReference type="EMBL" id="GL983509">
    <property type="protein sequence ID" value="EGR33104.1"/>
    <property type="molecule type" value="Genomic_DNA"/>
</dbReference>
<accession>G0QNV0</accession>
<evidence type="ECO:0000313" key="2">
    <source>
        <dbReference type="Proteomes" id="UP000008983"/>
    </source>
</evidence>
<dbReference type="GeneID" id="14909273"/>
<proteinExistence type="predicted"/>
<protein>
    <submittedName>
        <fullName evidence="1">Protein kinase domain protein</fullName>
        <ecNumber evidence="1">2.7.12.1</ecNumber>
    </submittedName>
</protein>
<dbReference type="GO" id="GO:0004712">
    <property type="term" value="F:protein serine/threonine/tyrosine kinase activity"/>
    <property type="evidence" value="ECO:0007669"/>
    <property type="project" value="UniProtKB-EC"/>
</dbReference>
<reference evidence="1 2" key="1">
    <citation type="submission" date="2011-07" db="EMBL/GenBank/DDBJ databases">
        <authorList>
            <person name="Coyne R."/>
            <person name="Brami D."/>
            <person name="Johnson J."/>
            <person name="Hostetler J."/>
            <person name="Hannick L."/>
            <person name="Clark T."/>
            <person name="Cassidy-Hanley D."/>
            <person name="Inman J."/>
        </authorList>
    </citation>
    <scope>NUCLEOTIDE SEQUENCE [LARGE SCALE GENOMIC DNA]</scope>
    <source>
        <strain evidence="1 2">G5</strain>
    </source>
</reference>
<dbReference type="EC" id="2.7.12.1" evidence="1"/>
<keyword evidence="1" id="KW-0808">Transferase</keyword>
<sequence>MISTYNNNNKHILKKFKLKNVLKMKHTKIQTNNQISHHQKTQKQIPLQMILTKNTFLKKHQGRDVMQLQKHAKINYLAKHLPQKQSEMATQRQYLLQSVHLKYSKVLIIKALLNHMNYLQIKKQKKYFMLWNIANIHHQVTYFSIKKFPKINKKVSQGVFLKHSPICIRKEFLIGTQSLIIFQQMKVISNKQNLLTSKYLKNLNKSLLKILNKSPQYKKCGPAQVLQTIKPLKYSFPPDTQNLWMYGRQEQFVMKYFWGLYHLEVSMYQILQNQLLLEIQMRRK</sequence>
<dbReference type="AlphaFoldDB" id="G0QNV0"/>
<dbReference type="Proteomes" id="UP000008983">
    <property type="component" value="Unassembled WGS sequence"/>
</dbReference>
<dbReference type="InParanoid" id="G0QNV0"/>